<keyword evidence="2" id="KW-1185">Reference proteome</keyword>
<reference evidence="1 2" key="1">
    <citation type="journal article" date="2019" name="Nat. Ecol. Evol.">
        <title>Megaphylogeny resolves global patterns of mushroom evolution.</title>
        <authorList>
            <person name="Varga T."/>
            <person name="Krizsan K."/>
            <person name="Foldi C."/>
            <person name="Dima B."/>
            <person name="Sanchez-Garcia M."/>
            <person name="Sanchez-Ramirez S."/>
            <person name="Szollosi G.J."/>
            <person name="Szarkandi J.G."/>
            <person name="Papp V."/>
            <person name="Albert L."/>
            <person name="Andreopoulos W."/>
            <person name="Angelini C."/>
            <person name="Antonin V."/>
            <person name="Barry K.W."/>
            <person name="Bougher N.L."/>
            <person name="Buchanan P."/>
            <person name="Buyck B."/>
            <person name="Bense V."/>
            <person name="Catcheside P."/>
            <person name="Chovatia M."/>
            <person name="Cooper J."/>
            <person name="Damon W."/>
            <person name="Desjardin D."/>
            <person name="Finy P."/>
            <person name="Geml J."/>
            <person name="Haridas S."/>
            <person name="Hughes K."/>
            <person name="Justo A."/>
            <person name="Karasinski D."/>
            <person name="Kautmanova I."/>
            <person name="Kiss B."/>
            <person name="Kocsube S."/>
            <person name="Kotiranta H."/>
            <person name="LaButti K.M."/>
            <person name="Lechner B.E."/>
            <person name="Liimatainen K."/>
            <person name="Lipzen A."/>
            <person name="Lukacs Z."/>
            <person name="Mihaltcheva S."/>
            <person name="Morgado L.N."/>
            <person name="Niskanen T."/>
            <person name="Noordeloos M.E."/>
            <person name="Ohm R.A."/>
            <person name="Ortiz-Santana B."/>
            <person name="Ovrebo C."/>
            <person name="Racz N."/>
            <person name="Riley R."/>
            <person name="Savchenko A."/>
            <person name="Shiryaev A."/>
            <person name="Soop K."/>
            <person name="Spirin V."/>
            <person name="Szebenyi C."/>
            <person name="Tomsovsky M."/>
            <person name="Tulloss R.E."/>
            <person name="Uehling J."/>
            <person name="Grigoriev I.V."/>
            <person name="Vagvolgyi C."/>
            <person name="Papp T."/>
            <person name="Martin F.M."/>
            <person name="Miettinen O."/>
            <person name="Hibbett D.S."/>
            <person name="Nagy L.G."/>
        </authorList>
    </citation>
    <scope>NUCLEOTIDE SEQUENCE [LARGE SCALE GENOMIC DNA]</scope>
    <source>
        <strain evidence="1 2">HHB13444</strain>
    </source>
</reference>
<accession>A0A5C3NM77</accession>
<dbReference type="Proteomes" id="UP000308197">
    <property type="component" value="Unassembled WGS sequence"/>
</dbReference>
<protein>
    <submittedName>
        <fullName evidence="1">Uncharacterized protein</fullName>
    </submittedName>
</protein>
<dbReference type="InParanoid" id="A0A5C3NM77"/>
<dbReference type="EMBL" id="ML212632">
    <property type="protein sequence ID" value="TFK78314.1"/>
    <property type="molecule type" value="Genomic_DNA"/>
</dbReference>
<sequence>MSLTALRIPASLRWDLHHHDSGTLWTILWLTGALRVLDMRCPVGGLTFGQGLAVGLVGARNTQSDRRTVTAHLDMVLALEGCARVESPL</sequence>
<name>A0A5C3NM77_9APHY</name>
<organism evidence="1 2">
    <name type="scientific">Polyporus arcularius HHB13444</name>
    <dbReference type="NCBI Taxonomy" id="1314778"/>
    <lineage>
        <taxon>Eukaryota</taxon>
        <taxon>Fungi</taxon>
        <taxon>Dikarya</taxon>
        <taxon>Basidiomycota</taxon>
        <taxon>Agaricomycotina</taxon>
        <taxon>Agaricomycetes</taxon>
        <taxon>Polyporales</taxon>
        <taxon>Polyporaceae</taxon>
        <taxon>Polyporus</taxon>
    </lineage>
</organism>
<proteinExistence type="predicted"/>
<gene>
    <name evidence="1" type="ORF">K466DRAFT_607110</name>
</gene>
<evidence type="ECO:0000313" key="2">
    <source>
        <dbReference type="Proteomes" id="UP000308197"/>
    </source>
</evidence>
<evidence type="ECO:0000313" key="1">
    <source>
        <dbReference type="EMBL" id="TFK78314.1"/>
    </source>
</evidence>
<dbReference type="AlphaFoldDB" id="A0A5C3NM77"/>